<dbReference type="GO" id="GO:0000956">
    <property type="term" value="P:nuclear-transcribed mRNA catabolic process"/>
    <property type="evidence" value="ECO:0007669"/>
    <property type="project" value="TreeGrafter"/>
</dbReference>
<accession>A0A7S3CAZ8</accession>
<dbReference type="SUPFAM" id="SSF160369">
    <property type="entry name" value="Ribosomal protein L10-like"/>
    <property type="match status" value="1"/>
</dbReference>
<evidence type="ECO:0000313" key="9">
    <source>
        <dbReference type="EMBL" id="CAE0191014.1"/>
    </source>
</evidence>
<dbReference type="InterPro" id="IPR033867">
    <property type="entry name" value="Mrt4"/>
</dbReference>
<dbReference type="PANTHER" id="PTHR45841">
    <property type="entry name" value="MRNA TURNOVER PROTEIN 4 MRTO4"/>
    <property type="match status" value="1"/>
</dbReference>
<dbReference type="InterPro" id="IPR051742">
    <property type="entry name" value="Ribosome_Assembly_uL10"/>
</dbReference>
<evidence type="ECO:0000256" key="1">
    <source>
        <dbReference type="ARBA" id="ARBA00002200"/>
    </source>
</evidence>
<dbReference type="InterPro" id="IPR043141">
    <property type="entry name" value="Ribosomal_uL10-like_sf"/>
</dbReference>
<dbReference type="Pfam" id="PF00466">
    <property type="entry name" value="Ribosomal_L10"/>
    <property type="match status" value="1"/>
</dbReference>
<keyword evidence="6" id="KW-0690">Ribosome biogenesis</keyword>
<comment type="similarity">
    <text evidence="3 6">Belongs to the universal ribosomal protein uL10 family.</text>
</comment>
<comment type="function">
    <text evidence="1">Ribosomal protein P0 is the functional equivalent of E.coli protein L10.</text>
</comment>
<dbReference type="Pfam" id="PF17777">
    <property type="entry name" value="RL10P_insert"/>
    <property type="match status" value="1"/>
</dbReference>
<keyword evidence="4 6" id="KW-0963">Cytoplasm</keyword>
<dbReference type="GO" id="GO:0003723">
    <property type="term" value="F:RNA binding"/>
    <property type="evidence" value="ECO:0007669"/>
    <property type="project" value="TreeGrafter"/>
</dbReference>
<evidence type="ECO:0000256" key="3">
    <source>
        <dbReference type="ARBA" id="ARBA00008889"/>
    </source>
</evidence>
<dbReference type="GO" id="GO:0000027">
    <property type="term" value="P:ribosomal large subunit assembly"/>
    <property type="evidence" value="ECO:0007669"/>
    <property type="project" value="InterPro"/>
</dbReference>
<dbReference type="GO" id="GO:0005737">
    <property type="term" value="C:cytoplasm"/>
    <property type="evidence" value="ECO:0007669"/>
    <property type="project" value="UniProtKB-SubCell"/>
</dbReference>
<reference evidence="9" key="1">
    <citation type="submission" date="2021-01" db="EMBL/GenBank/DDBJ databases">
        <authorList>
            <person name="Corre E."/>
            <person name="Pelletier E."/>
            <person name="Niang G."/>
            <person name="Scheremetjew M."/>
            <person name="Finn R."/>
            <person name="Kale V."/>
            <person name="Holt S."/>
            <person name="Cochrane G."/>
            <person name="Meng A."/>
            <person name="Brown T."/>
            <person name="Cohen L."/>
        </authorList>
    </citation>
    <scope>NUCLEOTIDE SEQUENCE</scope>
    <source>
        <strain evidence="9">RCC1871</strain>
    </source>
</reference>
<feature type="domain" description="Large ribosomal subunit protein uL10-like insertion" evidence="8">
    <location>
        <begin position="126"/>
        <end position="200"/>
    </location>
</feature>
<dbReference type="CDD" id="cd05796">
    <property type="entry name" value="Ribosomal_P0_like"/>
    <property type="match status" value="1"/>
</dbReference>
<evidence type="ECO:0000256" key="2">
    <source>
        <dbReference type="ARBA" id="ARBA00004046"/>
    </source>
</evidence>
<evidence type="ECO:0000259" key="8">
    <source>
        <dbReference type="Pfam" id="PF17777"/>
    </source>
</evidence>
<feature type="region of interest" description="Disordered" evidence="7">
    <location>
        <begin position="140"/>
        <end position="160"/>
    </location>
</feature>
<dbReference type="InterPro" id="IPR043164">
    <property type="entry name" value="Ribosomal_uL10-like_insert_sf"/>
</dbReference>
<evidence type="ECO:0000256" key="6">
    <source>
        <dbReference type="RuleBase" id="RU364039"/>
    </source>
</evidence>
<dbReference type="InterPro" id="IPR001790">
    <property type="entry name" value="Ribosomal_uL10"/>
</dbReference>
<comment type="subunit">
    <text evidence="6">Associates with the pre-60S ribosomal particle.</text>
</comment>
<gene>
    <name evidence="9" type="ORF">CROS1456_LOCUS4104</name>
</gene>
<organism evidence="9">
    <name type="scientific">Chloropicon roscoffensis</name>
    <dbReference type="NCBI Taxonomy" id="1461544"/>
    <lineage>
        <taxon>Eukaryota</taxon>
        <taxon>Viridiplantae</taxon>
        <taxon>Chlorophyta</taxon>
        <taxon>Chloropicophyceae</taxon>
        <taxon>Chloropicales</taxon>
        <taxon>Chloropicaceae</taxon>
        <taxon>Chloropicon</taxon>
    </lineage>
</organism>
<evidence type="ECO:0000256" key="4">
    <source>
        <dbReference type="ARBA" id="ARBA00022490"/>
    </source>
</evidence>
<evidence type="ECO:0000256" key="7">
    <source>
        <dbReference type="SAM" id="MobiDB-lite"/>
    </source>
</evidence>
<evidence type="ECO:0000256" key="5">
    <source>
        <dbReference type="ARBA" id="ARBA00023242"/>
    </source>
</evidence>
<dbReference type="AlphaFoldDB" id="A0A7S3CAZ8"/>
<dbReference type="FunFam" id="3.30.70.1730:FF:000005">
    <property type="entry name" value="Ribosome assembly factor mrt4"/>
    <property type="match status" value="1"/>
</dbReference>
<dbReference type="Gene3D" id="3.90.105.20">
    <property type="match status" value="1"/>
</dbReference>
<dbReference type="Gene3D" id="3.30.70.1730">
    <property type="match status" value="1"/>
</dbReference>
<comment type="subcellular location">
    <subcellularLocation>
        <location evidence="6">Cytoplasm</location>
    </subcellularLocation>
    <subcellularLocation>
        <location evidence="6">Nucleus</location>
        <location evidence="6">Nucleolus</location>
    </subcellularLocation>
</comment>
<sequence>MPRSKRQRLVTLSKVGKKQREWKEGLIEKVRDAVEKYPSVYVFKYKDMKNNSFKALPDKLRDSSRFFLGSNKILQVALGRGPEDEVRENMSKLTKIIKGHVGLLFTELPLEKVKEEFEGLDEPEFAKAGAKAKETVSFSKGAVEGPHGGKLEHTFEPTLRKNGMPTKLNKGIIELIADFTLCERGESLSPAQAALLRIFGYKFAKFQMGLLCRWHEDEFEEYEQDSEEEDSGDEDLEEEELNAFEGY</sequence>
<dbReference type="GO" id="GO:0005730">
    <property type="term" value="C:nucleolus"/>
    <property type="evidence" value="ECO:0007669"/>
    <property type="project" value="UniProtKB-SubCell"/>
</dbReference>
<dbReference type="PANTHER" id="PTHR45841:SF1">
    <property type="entry name" value="MRNA TURNOVER PROTEIN 4 HOMOLOG"/>
    <property type="match status" value="1"/>
</dbReference>
<proteinExistence type="inferred from homology"/>
<dbReference type="GO" id="GO:0006364">
    <property type="term" value="P:rRNA processing"/>
    <property type="evidence" value="ECO:0007669"/>
    <property type="project" value="TreeGrafter"/>
</dbReference>
<name>A0A7S3CAZ8_9CHLO</name>
<feature type="region of interest" description="Disordered" evidence="7">
    <location>
        <begin position="221"/>
        <end position="247"/>
    </location>
</feature>
<dbReference type="InterPro" id="IPR040637">
    <property type="entry name" value="Ribosomal_uL10-like_insert"/>
</dbReference>
<comment type="function">
    <text evidence="2 6">Component of the ribosome assembly machinery. Nuclear paralog of the ribosomal protein P0, it binds pre-60S subunits at an early stage of assembly in the nucleolus, and is replaced by P0 in cytoplasmic pre-60S subunits and mature 80S ribosomes.</text>
</comment>
<protein>
    <recommendedName>
        <fullName evidence="6">Ribosome assembly factor mrt4</fullName>
    </recommendedName>
</protein>
<feature type="compositionally biased region" description="Basic and acidic residues" evidence="7">
    <location>
        <begin position="147"/>
        <end position="159"/>
    </location>
</feature>
<dbReference type="GO" id="GO:0030687">
    <property type="term" value="C:preribosome, large subunit precursor"/>
    <property type="evidence" value="ECO:0007669"/>
    <property type="project" value="TreeGrafter"/>
</dbReference>
<dbReference type="EMBL" id="HBHZ01005322">
    <property type="protein sequence ID" value="CAE0191014.1"/>
    <property type="molecule type" value="Transcribed_RNA"/>
</dbReference>
<keyword evidence="5 6" id="KW-0539">Nucleus</keyword>